<dbReference type="InterPro" id="IPR000515">
    <property type="entry name" value="MetI-like"/>
</dbReference>
<feature type="transmembrane region" description="Helical" evidence="10">
    <location>
        <begin position="52"/>
        <end position="79"/>
    </location>
</feature>
<feature type="domain" description="ABC transmembrane type-1" evidence="11">
    <location>
        <begin position="21"/>
        <end position="209"/>
    </location>
</feature>
<evidence type="ECO:0000256" key="9">
    <source>
        <dbReference type="ARBA" id="ARBA00023136"/>
    </source>
</evidence>
<dbReference type="OrthoDB" id="7341446at2"/>
<dbReference type="GO" id="GO:0022857">
    <property type="term" value="F:transmembrane transporter activity"/>
    <property type="evidence" value="ECO:0007669"/>
    <property type="project" value="InterPro"/>
</dbReference>
<comment type="subcellular location">
    <subcellularLocation>
        <location evidence="2">Cell inner membrane</location>
        <topology evidence="2">Multi-pass membrane protein</topology>
    </subcellularLocation>
    <subcellularLocation>
        <location evidence="10">Cell membrane</location>
        <topology evidence="10">Multi-pass membrane protein</topology>
    </subcellularLocation>
</comment>
<dbReference type="PROSITE" id="PS50928">
    <property type="entry name" value="ABC_TM1"/>
    <property type="match status" value="1"/>
</dbReference>
<keyword evidence="7" id="KW-0029">Amino-acid transport</keyword>
<evidence type="ECO:0000259" key="11">
    <source>
        <dbReference type="PROSITE" id="PS50928"/>
    </source>
</evidence>
<keyword evidence="9 10" id="KW-0472">Membrane</keyword>
<dbReference type="Gene3D" id="1.10.3720.10">
    <property type="entry name" value="MetI-like"/>
    <property type="match status" value="1"/>
</dbReference>
<evidence type="ECO:0000256" key="7">
    <source>
        <dbReference type="ARBA" id="ARBA00022970"/>
    </source>
</evidence>
<dbReference type="RefSeq" id="WP_062228516.1">
    <property type="nucleotide sequence ID" value="NZ_BBWR01000012.1"/>
</dbReference>
<dbReference type="Pfam" id="PF00528">
    <property type="entry name" value="BPD_transp_1"/>
    <property type="match status" value="1"/>
</dbReference>
<evidence type="ECO:0000256" key="3">
    <source>
        <dbReference type="ARBA" id="ARBA00010072"/>
    </source>
</evidence>
<dbReference type="GO" id="GO:0043190">
    <property type="term" value="C:ATP-binding cassette (ABC) transporter complex"/>
    <property type="evidence" value="ECO:0007669"/>
    <property type="project" value="InterPro"/>
</dbReference>
<feature type="transmembrane region" description="Helical" evidence="10">
    <location>
        <begin position="190"/>
        <end position="212"/>
    </location>
</feature>
<keyword evidence="8 10" id="KW-1133">Transmembrane helix</keyword>
<dbReference type="InterPro" id="IPR035906">
    <property type="entry name" value="MetI-like_sf"/>
</dbReference>
<comment type="similarity">
    <text evidence="3">Belongs to the binding-protein-dependent transport system permease family. HisMQ subfamily.</text>
</comment>
<dbReference type="InterPro" id="IPR010065">
    <property type="entry name" value="AA_ABC_transptr_permease_3TM"/>
</dbReference>
<evidence type="ECO:0000256" key="8">
    <source>
        <dbReference type="ARBA" id="ARBA00022989"/>
    </source>
</evidence>
<evidence type="ECO:0000256" key="4">
    <source>
        <dbReference type="ARBA" id="ARBA00022448"/>
    </source>
</evidence>
<sequence length="224" mass="24537">MNYVLQYGQVWPYLPRLLDGAVLSLQIAILAFCGGLLMGTACAAIKSFGPRWLAALVGVYVTFFVNTPQLVQIYFLYFALPDSGILLSSYNAVLLGMTLNAGAYLTEIQRAGFESTRRSELEAAEVLGFSRMQQIRYVILPHVAKVLFPPLSNHFIIMTLGTSMAAVFGVEELTGQALNINAQTFRSIEVFSITAGIYVVLTLIASLLLALFGRYVFRARAGGF</sequence>
<accession>A0A0P0Z0R4</accession>
<dbReference type="AlphaFoldDB" id="A0A0P0Z0R4"/>
<evidence type="ECO:0000256" key="2">
    <source>
        <dbReference type="ARBA" id="ARBA00004429"/>
    </source>
</evidence>
<dbReference type="PANTHER" id="PTHR30614:SF20">
    <property type="entry name" value="GLUTAMINE TRANSPORT SYSTEM PERMEASE PROTEIN GLNP"/>
    <property type="match status" value="1"/>
</dbReference>
<feature type="transmembrane region" description="Helical" evidence="10">
    <location>
        <begin position="85"/>
        <end position="105"/>
    </location>
</feature>
<dbReference type="PANTHER" id="PTHR30614">
    <property type="entry name" value="MEMBRANE COMPONENT OF AMINO ACID ABC TRANSPORTER"/>
    <property type="match status" value="1"/>
</dbReference>
<dbReference type="CDD" id="cd06261">
    <property type="entry name" value="TM_PBP2"/>
    <property type="match status" value="1"/>
</dbReference>
<name>A0A0P0Z0R4_9HYPH</name>
<protein>
    <submittedName>
        <fullName evidence="12">Amino acid ABC transporter permease</fullName>
    </submittedName>
</protein>
<feature type="transmembrane region" description="Helical" evidence="10">
    <location>
        <begin position="151"/>
        <end position="170"/>
    </location>
</feature>
<evidence type="ECO:0000256" key="5">
    <source>
        <dbReference type="ARBA" id="ARBA00022475"/>
    </source>
</evidence>
<keyword evidence="5" id="KW-1003">Cell membrane</keyword>
<dbReference type="InterPro" id="IPR043429">
    <property type="entry name" value="ArtM/GltK/GlnP/TcyL/YhdX-like"/>
</dbReference>
<evidence type="ECO:0000313" key="12">
    <source>
        <dbReference type="EMBL" id="BAT27463.1"/>
    </source>
</evidence>
<organism evidence="12">
    <name type="scientific">Aureimonas frigidaquae</name>
    <dbReference type="NCBI Taxonomy" id="424757"/>
    <lineage>
        <taxon>Bacteria</taxon>
        <taxon>Pseudomonadati</taxon>
        <taxon>Pseudomonadota</taxon>
        <taxon>Alphaproteobacteria</taxon>
        <taxon>Hyphomicrobiales</taxon>
        <taxon>Aurantimonadaceae</taxon>
        <taxon>Aureimonas</taxon>
    </lineage>
</organism>
<proteinExistence type="inferred from homology"/>
<keyword evidence="6 10" id="KW-0812">Transmembrane</keyword>
<dbReference type="SUPFAM" id="SSF161098">
    <property type="entry name" value="MetI-like"/>
    <property type="match status" value="1"/>
</dbReference>
<dbReference type="NCBIfam" id="TIGR01726">
    <property type="entry name" value="HEQRo_perm_3TM"/>
    <property type="match status" value="1"/>
</dbReference>
<dbReference type="GO" id="GO:0006865">
    <property type="term" value="P:amino acid transport"/>
    <property type="evidence" value="ECO:0007669"/>
    <property type="project" value="UniProtKB-KW"/>
</dbReference>
<evidence type="ECO:0000256" key="10">
    <source>
        <dbReference type="RuleBase" id="RU363032"/>
    </source>
</evidence>
<reference evidence="12" key="1">
    <citation type="journal article" date="2015" name="Proc. Natl. Acad. Sci. U.S.A.">
        <title>Bacterial clade with the ribosomal RNA operon on a small plasmid rather than the chromosome.</title>
        <authorList>
            <person name="Anda M."/>
            <person name="Ohtsubo Y."/>
            <person name="Okubo T."/>
            <person name="Sugawara M."/>
            <person name="Nagata Y."/>
            <person name="Tsuda M."/>
            <person name="Minamisawa K."/>
            <person name="Mitsui H."/>
        </authorList>
    </citation>
    <scope>NUCLEOTIDE SEQUENCE</scope>
    <source>
        <strain evidence="12">JCM 14755</strain>
    </source>
</reference>
<dbReference type="EMBL" id="LC066375">
    <property type="protein sequence ID" value="BAT27463.1"/>
    <property type="molecule type" value="Genomic_DNA"/>
</dbReference>
<evidence type="ECO:0000256" key="6">
    <source>
        <dbReference type="ARBA" id="ARBA00022692"/>
    </source>
</evidence>
<comment type="function">
    <text evidence="1">Part of the binding-protein-dependent transport system for glutamine; probably responsible for the translocation of the substrate across the membrane.</text>
</comment>
<feature type="transmembrane region" description="Helical" evidence="10">
    <location>
        <begin position="20"/>
        <end position="45"/>
    </location>
</feature>
<keyword evidence="4 10" id="KW-0813">Transport</keyword>
<evidence type="ECO:0000256" key="1">
    <source>
        <dbReference type="ARBA" id="ARBA00003159"/>
    </source>
</evidence>